<gene>
    <name evidence="1" type="ORF">COLO4_07623</name>
</gene>
<keyword evidence="2" id="KW-1185">Reference proteome</keyword>
<dbReference type="EMBL" id="AWUE01013405">
    <property type="protein sequence ID" value="OMP07110.1"/>
    <property type="molecule type" value="Genomic_DNA"/>
</dbReference>
<name>A0A1R3KJ49_9ROSI</name>
<organism evidence="1 2">
    <name type="scientific">Corchorus olitorius</name>
    <dbReference type="NCBI Taxonomy" id="93759"/>
    <lineage>
        <taxon>Eukaryota</taxon>
        <taxon>Viridiplantae</taxon>
        <taxon>Streptophyta</taxon>
        <taxon>Embryophyta</taxon>
        <taxon>Tracheophyta</taxon>
        <taxon>Spermatophyta</taxon>
        <taxon>Magnoliopsida</taxon>
        <taxon>eudicotyledons</taxon>
        <taxon>Gunneridae</taxon>
        <taxon>Pentapetalae</taxon>
        <taxon>rosids</taxon>
        <taxon>malvids</taxon>
        <taxon>Malvales</taxon>
        <taxon>Malvaceae</taxon>
        <taxon>Grewioideae</taxon>
        <taxon>Apeibeae</taxon>
        <taxon>Corchorus</taxon>
    </lineage>
</organism>
<protein>
    <submittedName>
        <fullName evidence="1">Ribonuclease H2 subunit B</fullName>
    </submittedName>
</protein>
<comment type="caution">
    <text evidence="1">The sequence shown here is derived from an EMBL/GenBank/DDBJ whole genome shotgun (WGS) entry which is preliminary data.</text>
</comment>
<reference evidence="2" key="1">
    <citation type="submission" date="2013-09" db="EMBL/GenBank/DDBJ databases">
        <title>Corchorus olitorius genome sequencing.</title>
        <authorList>
            <person name="Alam M."/>
            <person name="Haque M.S."/>
            <person name="Islam M.S."/>
            <person name="Emdad E.M."/>
            <person name="Islam M.M."/>
            <person name="Ahmed B."/>
            <person name="Halim A."/>
            <person name="Hossen Q.M.M."/>
            <person name="Hossain M.Z."/>
            <person name="Ahmed R."/>
            <person name="Khan M.M."/>
            <person name="Islam R."/>
            <person name="Rashid M.M."/>
            <person name="Khan S.A."/>
            <person name="Rahman M.S."/>
            <person name="Alam M."/>
            <person name="Yahiya A.S."/>
            <person name="Khan M.S."/>
            <person name="Azam M.S."/>
            <person name="Haque T."/>
            <person name="Lashkar M.Z.H."/>
            <person name="Akhand A.I."/>
            <person name="Morshed G."/>
            <person name="Roy S."/>
            <person name="Uddin K.S."/>
            <person name="Rabeya T."/>
            <person name="Hossain A.S."/>
            <person name="Chowdhury A."/>
            <person name="Snigdha A.R."/>
            <person name="Mortoza M.S."/>
            <person name="Matin S.A."/>
            <person name="Hoque S.M.E."/>
            <person name="Islam M.K."/>
            <person name="Roy D.K."/>
            <person name="Haider R."/>
            <person name="Moosa M.M."/>
            <person name="Elias S.M."/>
            <person name="Hasan A.M."/>
            <person name="Jahan S."/>
            <person name="Shafiuddin M."/>
            <person name="Mahmood N."/>
            <person name="Shommy N.S."/>
        </authorList>
    </citation>
    <scope>NUCLEOTIDE SEQUENCE [LARGE SCALE GENOMIC DNA]</scope>
    <source>
        <strain evidence="2">cv. O-4</strain>
    </source>
</reference>
<sequence>MGEFLKIRAKESVKEVCILLSLDSLNPLTWIREEIGGLWELAE</sequence>
<dbReference type="Proteomes" id="UP000187203">
    <property type="component" value="Unassembled WGS sequence"/>
</dbReference>
<evidence type="ECO:0000313" key="1">
    <source>
        <dbReference type="EMBL" id="OMP07110.1"/>
    </source>
</evidence>
<dbReference type="AlphaFoldDB" id="A0A1R3KJ49"/>
<accession>A0A1R3KJ49</accession>
<evidence type="ECO:0000313" key="2">
    <source>
        <dbReference type="Proteomes" id="UP000187203"/>
    </source>
</evidence>
<proteinExistence type="predicted"/>